<reference evidence="3" key="1">
    <citation type="journal article" date="2014" name="Int. J. Syst. Evol. Microbiol.">
        <title>Complete genome sequence of Corynebacterium casei LMG S-19264T (=DSM 44701T), isolated from a smear-ripened cheese.</title>
        <authorList>
            <consortium name="US DOE Joint Genome Institute (JGI-PGF)"/>
            <person name="Walter F."/>
            <person name="Albersmeier A."/>
            <person name="Kalinowski J."/>
            <person name="Ruckert C."/>
        </authorList>
    </citation>
    <scope>NUCLEOTIDE SEQUENCE</scope>
    <source>
        <strain evidence="3">CGMCC 1.12160</strain>
    </source>
</reference>
<comment type="caution">
    <text evidence="3">The sequence shown here is derived from an EMBL/GenBank/DDBJ whole genome shotgun (WGS) entry which is preliminary data.</text>
</comment>
<dbReference type="AlphaFoldDB" id="A0A917BJ15"/>
<evidence type="ECO:0000256" key="1">
    <source>
        <dbReference type="PROSITE-ProRule" id="PRU00339"/>
    </source>
</evidence>
<evidence type="ECO:0000313" key="4">
    <source>
        <dbReference type="Proteomes" id="UP000605670"/>
    </source>
</evidence>
<keyword evidence="4" id="KW-1185">Reference proteome</keyword>
<dbReference type="Pfam" id="PF13424">
    <property type="entry name" value="TPR_12"/>
    <property type="match status" value="1"/>
</dbReference>
<dbReference type="SMART" id="SM00028">
    <property type="entry name" value="TPR"/>
    <property type="match status" value="2"/>
</dbReference>
<dbReference type="SUPFAM" id="SSF48452">
    <property type="entry name" value="TPR-like"/>
    <property type="match status" value="1"/>
</dbReference>
<evidence type="ECO:0000313" key="3">
    <source>
        <dbReference type="EMBL" id="GGF45538.1"/>
    </source>
</evidence>
<organism evidence="3 4">
    <name type="scientific">Ornithinimicrobium tianjinense</name>
    <dbReference type="NCBI Taxonomy" id="1195761"/>
    <lineage>
        <taxon>Bacteria</taxon>
        <taxon>Bacillati</taxon>
        <taxon>Actinomycetota</taxon>
        <taxon>Actinomycetes</taxon>
        <taxon>Micrococcales</taxon>
        <taxon>Ornithinimicrobiaceae</taxon>
        <taxon>Ornithinimicrobium</taxon>
    </lineage>
</organism>
<protein>
    <recommendedName>
        <fullName evidence="5">Tetratricopeptide repeat-containing protein</fullName>
    </recommendedName>
</protein>
<name>A0A917BJ15_9MICO</name>
<reference evidence="3" key="2">
    <citation type="submission" date="2020-09" db="EMBL/GenBank/DDBJ databases">
        <authorList>
            <person name="Sun Q."/>
            <person name="Zhou Y."/>
        </authorList>
    </citation>
    <scope>NUCLEOTIDE SEQUENCE</scope>
    <source>
        <strain evidence="3">CGMCC 1.12160</strain>
    </source>
</reference>
<feature type="compositionally biased region" description="Low complexity" evidence="2">
    <location>
        <begin position="240"/>
        <end position="259"/>
    </location>
</feature>
<evidence type="ECO:0008006" key="5">
    <source>
        <dbReference type="Google" id="ProtNLM"/>
    </source>
</evidence>
<dbReference type="InterPro" id="IPR011990">
    <property type="entry name" value="TPR-like_helical_dom_sf"/>
</dbReference>
<dbReference type="Gene3D" id="1.25.40.10">
    <property type="entry name" value="Tetratricopeptide repeat domain"/>
    <property type="match status" value="1"/>
</dbReference>
<accession>A0A917BJ15</accession>
<dbReference type="InterPro" id="IPR019734">
    <property type="entry name" value="TPR_rpt"/>
</dbReference>
<feature type="region of interest" description="Disordered" evidence="2">
    <location>
        <begin position="239"/>
        <end position="259"/>
    </location>
</feature>
<feature type="repeat" description="TPR" evidence="1">
    <location>
        <begin position="152"/>
        <end position="185"/>
    </location>
</feature>
<dbReference type="Proteomes" id="UP000605670">
    <property type="component" value="Unassembled WGS sequence"/>
</dbReference>
<sequence length="259" mass="28398">MSDDEPVDLRVLWDFDDPAGSEARFRDLADRSSGEQRELALSQVARALSLQERFEEAYAVLDDLGWPSPEVQARRFLERGRLHRAAGDPEAAAEPFIAAALRAAGAGLEELHVDALHMLALVAPPEERVHAHEVALAIARAATDPRARDWDASLLNNLGMVHAEEGDLGRALETFEQALAARERIGDPARTRVARWMIAWTLRQLGRLDEARAIQLTLREEHRAAGTSDVYVEEELALLEPSAGSTPGPGPTEGATPER</sequence>
<proteinExistence type="predicted"/>
<gene>
    <name evidence="3" type="ORF">GCM10011366_11580</name>
</gene>
<dbReference type="EMBL" id="BMEM01000001">
    <property type="protein sequence ID" value="GGF45538.1"/>
    <property type="molecule type" value="Genomic_DNA"/>
</dbReference>
<dbReference type="PROSITE" id="PS50005">
    <property type="entry name" value="TPR"/>
    <property type="match status" value="1"/>
</dbReference>
<evidence type="ECO:0000256" key="2">
    <source>
        <dbReference type="SAM" id="MobiDB-lite"/>
    </source>
</evidence>
<keyword evidence="1" id="KW-0802">TPR repeat</keyword>
<dbReference type="RefSeq" id="WP_188428635.1">
    <property type="nucleotide sequence ID" value="NZ_BAABKH010000005.1"/>
</dbReference>